<dbReference type="SUPFAM" id="SSF52058">
    <property type="entry name" value="L domain-like"/>
    <property type="match status" value="1"/>
</dbReference>
<dbReference type="Gene3D" id="3.80.10.10">
    <property type="entry name" value="Ribonuclease Inhibitor"/>
    <property type="match status" value="1"/>
</dbReference>
<sequence length="690" mass="77371">MSRLKLDRAGPTAVEASSGVLDWLGTPNLLFAFFCNSSFVLFSSGVSNIEKLRDAVDKLEDKRAGVMLLVDLARRNVEVIAPDVERWLSLSDEIFTVAYRILREHERVERSCLNGCCPHLKSRFSLSRKANKLRHEMLDLLQEQNFGRISYPAPPSSFSSSTGVFIDFESRVLTIKGIMAALRDDRVYMIGICGMGGVGKTITVKEVARRVKEENLFDEVVMAVVTQQPSRKKIQNEIADQLGLKLEEGTSVARAARLRARIKGIKTVLVILDDVWETLDLVEVGIPFGIKGCKIVLTSRNQDVCSQMPTQHYFTIDVLLEQEAWILFRRMASNSIDDPNLLKVAEEVAKECGGLPIALVTVGRALNNKSKYFWDDALLQLKQSMSGNIPGVQANVYQSLELSYKYLGSTEAKLLFQVCCLFPEDFDIPIEDLVRYGMGLQLFEGIDMLGEARKRVHALVEILTGCFLLSDSHKTDSVKMHDVVRDVGRSIASRDNHAFIRHNVRLEWPKIDTYEHYTSISMTSDAITELPEGLHCPKLECLLLACKNDSLKIPNNLFDGMRALRVLDFQAMCVLVLPSSLASLKNLRTLSLRNCQLGDISVIGELEKLEFLSLYGSSINILPKEIGKLAKLRLLDLTECTNLETISPGAISGLVRLEELHMLWSSTRCSLIEVESLPRLKVFNWISSHE</sequence>
<evidence type="ECO:0000256" key="1">
    <source>
        <dbReference type="ARBA" id="ARBA00008894"/>
    </source>
</evidence>
<dbReference type="GO" id="GO:0043531">
    <property type="term" value="F:ADP binding"/>
    <property type="evidence" value="ECO:0007669"/>
    <property type="project" value="InterPro"/>
</dbReference>
<organism evidence="7 8">
    <name type="scientific">Nyssa sinensis</name>
    <dbReference type="NCBI Taxonomy" id="561372"/>
    <lineage>
        <taxon>Eukaryota</taxon>
        <taxon>Viridiplantae</taxon>
        <taxon>Streptophyta</taxon>
        <taxon>Embryophyta</taxon>
        <taxon>Tracheophyta</taxon>
        <taxon>Spermatophyta</taxon>
        <taxon>Magnoliopsida</taxon>
        <taxon>eudicotyledons</taxon>
        <taxon>Gunneridae</taxon>
        <taxon>Pentapetalae</taxon>
        <taxon>asterids</taxon>
        <taxon>Cornales</taxon>
        <taxon>Nyssaceae</taxon>
        <taxon>Nyssa</taxon>
    </lineage>
</organism>
<dbReference type="GO" id="GO:0005524">
    <property type="term" value="F:ATP binding"/>
    <property type="evidence" value="ECO:0007669"/>
    <property type="project" value="UniProtKB-KW"/>
</dbReference>
<dbReference type="PANTHER" id="PTHR33463:SF198">
    <property type="entry name" value="RPP4C3"/>
    <property type="match status" value="1"/>
</dbReference>
<dbReference type="Proteomes" id="UP000325577">
    <property type="component" value="Linkage Group LG7"/>
</dbReference>
<keyword evidence="5" id="KW-0547">Nucleotide-binding</keyword>
<dbReference type="SMART" id="SM00382">
    <property type="entry name" value="AAA"/>
    <property type="match status" value="1"/>
</dbReference>
<dbReference type="InterPro" id="IPR003593">
    <property type="entry name" value="AAA+_ATPase"/>
</dbReference>
<evidence type="ECO:0000256" key="5">
    <source>
        <dbReference type="ARBA" id="ARBA00022840"/>
    </source>
</evidence>
<protein>
    <recommendedName>
        <fullName evidence="6">AAA+ ATPase domain-containing protein</fullName>
    </recommendedName>
</protein>
<dbReference type="PANTHER" id="PTHR33463">
    <property type="entry name" value="NB-ARC DOMAIN-CONTAINING PROTEIN-RELATED"/>
    <property type="match status" value="1"/>
</dbReference>
<dbReference type="InterPro" id="IPR036388">
    <property type="entry name" value="WH-like_DNA-bd_sf"/>
</dbReference>
<dbReference type="FunFam" id="3.40.50.300:FF:001091">
    <property type="entry name" value="Probable disease resistance protein At1g61300"/>
    <property type="match status" value="1"/>
</dbReference>
<dbReference type="Pfam" id="PF00931">
    <property type="entry name" value="NB-ARC"/>
    <property type="match status" value="1"/>
</dbReference>
<dbReference type="Gene3D" id="3.40.50.300">
    <property type="entry name" value="P-loop containing nucleotide triphosphate hydrolases"/>
    <property type="match status" value="1"/>
</dbReference>
<feature type="domain" description="AAA+ ATPase" evidence="6">
    <location>
        <begin position="186"/>
        <end position="342"/>
    </location>
</feature>
<reference evidence="7 8" key="1">
    <citation type="submission" date="2019-09" db="EMBL/GenBank/DDBJ databases">
        <title>A chromosome-level genome assembly of the Chinese tupelo Nyssa sinensis.</title>
        <authorList>
            <person name="Yang X."/>
            <person name="Kang M."/>
            <person name="Yang Y."/>
            <person name="Xiong H."/>
            <person name="Wang M."/>
            <person name="Zhang Z."/>
            <person name="Wang Z."/>
            <person name="Wu H."/>
            <person name="Ma T."/>
            <person name="Liu J."/>
            <person name="Xi Z."/>
        </authorList>
    </citation>
    <scope>NUCLEOTIDE SEQUENCE [LARGE SCALE GENOMIC DNA]</scope>
    <source>
        <strain evidence="7">J267</strain>
        <tissue evidence="7">Leaf</tissue>
    </source>
</reference>
<dbReference type="PROSITE" id="PS51450">
    <property type="entry name" value="LRR"/>
    <property type="match status" value="1"/>
</dbReference>
<dbReference type="PRINTS" id="PR00364">
    <property type="entry name" value="DISEASERSIST"/>
</dbReference>
<dbReference type="GO" id="GO:0006952">
    <property type="term" value="P:defense response"/>
    <property type="evidence" value="ECO:0007669"/>
    <property type="project" value="UniProtKB-KW"/>
</dbReference>
<evidence type="ECO:0000313" key="7">
    <source>
        <dbReference type="EMBL" id="KAA8518379.1"/>
    </source>
</evidence>
<dbReference type="InterPro" id="IPR001611">
    <property type="entry name" value="Leu-rich_rpt"/>
</dbReference>
<dbReference type="InterPro" id="IPR002182">
    <property type="entry name" value="NB-ARC"/>
</dbReference>
<dbReference type="Gene3D" id="1.10.10.10">
    <property type="entry name" value="Winged helix-like DNA-binding domain superfamily/Winged helix DNA-binding domain"/>
    <property type="match status" value="1"/>
</dbReference>
<evidence type="ECO:0000256" key="4">
    <source>
        <dbReference type="ARBA" id="ARBA00022821"/>
    </source>
</evidence>
<evidence type="ECO:0000256" key="3">
    <source>
        <dbReference type="ARBA" id="ARBA00022737"/>
    </source>
</evidence>
<evidence type="ECO:0000259" key="6">
    <source>
        <dbReference type="SMART" id="SM00382"/>
    </source>
</evidence>
<dbReference type="AlphaFoldDB" id="A0A5J4ZK00"/>
<dbReference type="SUPFAM" id="SSF52540">
    <property type="entry name" value="P-loop containing nucleoside triphosphate hydrolases"/>
    <property type="match status" value="1"/>
</dbReference>
<dbReference type="InterPro" id="IPR032675">
    <property type="entry name" value="LRR_dom_sf"/>
</dbReference>
<keyword evidence="8" id="KW-1185">Reference proteome</keyword>
<proteinExistence type="inferred from homology"/>
<dbReference type="Gene3D" id="1.10.8.430">
    <property type="entry name" value="Helical domain of apoptotic protease-activating factors"/>
    <property type="match status" value="1"/>
</dbReference>
<dbReference type="InterPro" id="IPR055414">
    <property type="entry name" value="LRR_R13L4/SHOC2-like"/>
</dbReference>
<accession>A0A5J4ZK00</accession>
<comment type="similarity">
    <text evidence="1">Belongs to the disease resistance NB-LRR family.</text>
</comment>
<keyword evidence="5" id="KW-0067">ATP-binding</keyword>
<dbReference type="EMBL" id="CM018050">
    <property type="protein sequence ID" value="KAA8518379.1"/>
    <property type="molecule type" value="Genomic_DNA"/>
</dbReference>
<dbReference type="InterPro" id="IPR027417">
    <property type="entry name" value="P-loop_NTPase"/>
</dbReference>
<gene>
    <name evidence="7" type="ORF">F0562_015738</name>
</gene>
<evidence type="ECO:0000256" key="2">
    <source>
        <dbReference type="ARBA" id="ARBA00022614"/>
    </source>
</evidence>
<evidence type="ECO:0000313" key="8">
    <source>
        <dbReference type="Proteomes" id="UP000325577"/>
    </source>
</evidence>
<keyword evidence="2" id="KW-0433">Leucine-rich repeat</keyword>
<dbReference type="InterPro" id="IPR050905">
    <property type="entry name" value="Plant_NBS-LRR"/>
</dbReference>
<keyword evidence="3" id="KW-0677">Repeat</keyword>
<keyword evidence="4" id="KW-0611">Plant defense</keyword>
<dbReference type="InterPro" id="IPR042197">
    <property type="entry name" value="Apaf_helical"/>
</dbReference>
<dbReference type="OrthoDB" id="1898799at2759"/>
<dbReference type="Pfam" id="PF23598">
    <property type="entry name" value="LRR_14"/>
    <property type="match status" value="1"/>
</dbReference>
<name>A0A5J4ZK00_9ASTE</name>